<name>A0AAD7SCC2_9TELE</name>
<organism evidence="11 12">
    <name type="scientific">Aldrovandia affinis</name>
    <dbReference type="NCBI Taxonomy" id="143900"/>
    <lineage>
        <taxon>Eukaryota</taxon>
        <taxon>Metazoa</taxon>
        <taxon>Chordata</taxon>
        <taxon>Craniata</taxon>
        <taxon>Vertebrata</taxon>
        <taxon>Euteleostomi</taxon>
        <taxon>Actinopterygii</taxon>
        <taxon>Neopterygii</taxon>
        <taxon>Teleostei</taxon>
        <taxon>Notacanthiformes</taxon>
        <taxon>Halosauridae</taxon>
        <taxon>Aldrovandia</taxon>
    </lineage>
</organism>
<comment type="similarity">
    <text evidence="1 7">Belongs to the alpha-carbonic anhydrase family.</text>
</comment>
<dbReference type="PROSITE" id="PS00162">
    <property type="entry name" value="ALPHA_CA_1"/>
    <property type="match status" value="1"/>
</dbReference>
<evidence type="ECO:0000313" key="12">
    <source>
        <dbReference type="Proteomes" id="UP001221898"/>
    </source>
</evidence>
<dbReference type="Gene3D" id="3.10.200.10">
    <property type="entry name" value="Alpha carbonic anhydrase"/>
    <property type="match status" value="1"/>
</dbReference>
<accession>A0AAD7SCC2</accession>
<dbReference type="EMBL" id="JAINUG010000080">
    <property type="protein sequence ID" value="KAJ8399969.1"/>
    <property type="molecule type" value="Genomic_DNA"/>
</dbReference>
<keyword evidence="4 7" id="KW-0862">Zinc</keyword>
<evidence type="ECO:0000256" key="7">
    <source>
        <dbReference type="RuleBase" id="RU367011"/>
    </source>
</evidence>
<dbReference type="FunFam" id="3.10.200.10:FF:000003">
    <property type="entry name" value="Carbonic anhydrase 12"/>
    <property type="match status" value="1"/>
</dbReference>
<dbReference type="InterPro" id="IPR036398">
    <property type="entry name" value="CA_dom_sf"/>
</dbReference>
<evidence type="ECO:0000256" key="9">
    <source>
        <dbReference type="SAM" id="SignalP"/>
    </source>
</evidence>
<dbReference type="InterPro" id="IPR001148">
    <property type="entry name" value="CA_dom"/>
</dbReference>
<dbReference type="GO" id="GO:0008270">
    <property type="term" value="F:zinc ion binding"/>
    <property type="evidence" value="ECO:0007669"/>
    <property type="project" value="UniProtKB-UniRule"/>
</dbReference>
<dbReference type="PANTHER" id="PTHR18952:SF200">
    <property type="entry name" value="CARBONIC ANHYDRASE"/>
    <property type="match status" value="1"/>
</dbReference>
<sequence length="342" mass="37467">MMKLKELFGYKTPRATKMKVLLATLTFFVAVLMPIAHCDSEDVAWCYHEPSCNDTVWISKPFGVCNGTRQSPINIETANVQGDPSLTAFTFNGFSENNAMKEIMNTGRTVKVKLGEGLLSVSGGGLPNSFNSLQFHLHWGNGSNVPGSEHTVDNRRYPMELHIVHINSKFNGNISLALEDPEGVAALGFFIQASNDTGLPASWKTLTSYLSNITNSGQYVNITDKISVDDLLEGVDRTKFYRYLGSLTTPNCQEVVVWTVFKDPIRVSKDLIDLFSTSVYVNTSSNSPLATNTYRRTVSAEGRVVRTQVSPTSSPPPSSAASKTSNTLGLLFLAMLPLLHRG</sequence>
<comment type="cofactor">
    <cofactor evidence="7">
        <name>Zn(2+)</name>
        <dbReference type="ChEBI" id="CHEBI:29105"/>
    </cofactor>
</comment>
<protein>
    <recommendedName>
        <fullName evidence="2 7">Carbonic anhydrase</fullName>
        <ecNumber evidence="2 7">4.2.1.1</ecNumber>
    </recommendedName>
</protein>
<dbReference type="SUPFAM" id="SSF51069">
    <property type="entry name" value="Carbonic anhydrase"/>
    <property type="match status" value="1"/>
</dbReference>
<evidence type="ECO:0000256" key="8">
    <source>
        <dbReference type="SAM" id="MobiDB-lite"/>
    </source>
</evidence>
<proteinExistence type="inferred from homology"/>
<keyword evidence="12" id="KW-1185">Reference proteome</keyword>
<keyword evidence="6 7" id="KW-0456">Lyase</keyword>
<evidence type="ECO:0000259" key="10">
    <source>
        <dbReference type="PROSITE" id="PS51144"/>
    </source>
</evidence>
<dbReference type="Proteomes" id="UP001221898">
    <property type="component" value="Unassembled WGS sequence"/>
</dbReference>
<keyword evidence="3 7" id="KW-0479">Metal-binding</keyword>
<dbReference type="GO" id="GO:0004089">
    <property type="term" value="F:carbonate dehydratase activity"/>
    <property type="evidence" value="ECO:0007669"/>
    <property type="project" value="UniProtKB-UniRule"/>
</dbReference>
<dbReference type="AlphaFoldDB" id="A0AAD7SCC2"/>
<feature type="region of interest" description="Disordered" evidence="8">
    <location>
        <begin position="301"/>
        <end position="324"/>
    </location>
</feature>
<feature type="chain" id="PRO_5042094888" description="Carbonic anhydrase" evidence="9">
    <location>
        <begin position="41"/>
        <end position="342"/>
    </location>
</feature>
<feature type="domain" description="Alpha-carbonic anhydrase" evidence="10">
    <location>
        <begin position="43"/>
        <end position="309"/>
    </location>
</feature>
<evidence type="ECO:0000256" key="3">
    <source>
        <dbReference type="ARBA" id="ARBA00022723"/>
    </source>
</evidence>
<dbReference type="InterPro" id="IPR018338">
    <property type="entry name" value="Carbonic_anhydrase_a-class_CS"/>
</dbReference>
<evidence type="ECO:0000256" key="6">
    <source>
        <dbReference type="ARBA" id="ARBA00023239"/>
    </source>
</evidence>
<dbReference type="PROSITE" id="PS51144">
    <property type="entry name" value="ALPHA_CA_2"/>
    <property type="match status" value="1"/>
</dbReference>
<comment type="caution">
    <text evidence="11">The sequence shown here is derived from an EMBL/GenBank/DDBJ whole genome shotgun (WGS) entry which is preliminary data.</text>
</comment>
<comment type="catalytic activity">
    <reaction evidence="7">
        <text>hydrogencarbonate + H(+) = CO2 + H2O</text>
        <dbReference type="Rhea" id="RHEA:10748"/>
        <dbReference type="ChEBI" id="CHEBI:15377"/>
        <dbReference type="ChEBI" id="CHEBI:15378"/>
        <dbReference type="ChEBI" id="CHEBI:16526"/>
        <dbReference type="ChEBI" id="CHEBI:17544"/>
        <dbReference type="EC" id="4.2.1.1"/>
    </reaction>
</comment>
<keyword evidence="5" id="KW-0325">Glycoprotein</keyword>
<reference evidence="11" key="1">
    <citation type="journal article" date="2023" name="Science">
        <title>Genome structures resolve the early diversification of teleost fishes.</title>
        <authorList>
            <person name="Parey E."/>
            <person name="Louis A."/>
            <person name="Montfort J."/>
            <person name="Bouchez O."/>
            <person name="Roques C."/>
            <person name="Iampietro C."/>
            <person name="Lluch J."/>
            <person name="Castinel A."/>
            <person name="Donnadieu C."/>
            <person name="Desvignes T."/>
            <person name="Floi Bucao C."/>
            <person name="Jouanno E."/>
            <person name="Wen M."/>
            <person name="Mejri S."/>
            <person name="Dirks R."/>
            <person name="Jansen H."/>
            <person name="Henkel C."/>
            <person name="Chen W.J."/>
            <person name="Zahm M."/>
            <person name="Cabau C."/>
            <person name="Klopp C."/>
            <person name="Thompson A.W."/>
            <person name="Robinson-Rechavi M."/>
            <person name="Braasch I."/>
            <person name="Lecointre G."/>
            <person name="Bobe J."/>
            <person name="Postlethwait J.H."/>
            <person name="Berthelot C."/>
            <person name="Roest Crollius H."/>
            <person name="Guiguen Y."/>
        </authorList>
    </citation>
    <scope>NUCLEOTIDE SEQUENCE</scope>
    <source>
        <strain evidence="11">NC1722</strain>
    </source>
</reference>
<evidence type="ECO:0000256" key="2">
    <source>
        <dbReference type="ARBA" id="ARBA00012925"/>
    </source>
</evidence>
<evidence type="ECO:0000256" key="5">
    <source>
        <dbReference type="ARBA" id="ARBA00023180"/>
    </source>
</evidence>
<gene>
    <name evidence="11" type="ORF">AAFF_G00406990</name>
</gene>
<comment type="function">
    <text evidence="7">Reversible hydration of carbon dioxide.</text>
</comment>
<evidence type="ECO:0000313" key="11">
    <source>
        <dbReference type="EMBL" id="KAJ8399969.1"/>
    </source>
</evidence>
<dbReference type="SMART" id="SM01057">
    <property type="entry name" value="Carb_anhydrase"/>
    <property type="match status" value="1"/>
</dbReference>
<evidence type="ECO:0000256" key="1">
    <source>
        <dbReference type="ARBA" id="ARBA00010718"/>
    </source>
</evidence>
<dbReference type="InterPro" id="IPR023561">
    <property type="entry name" value="Carbonic_anhydrase_a-class"/>
</dbReference>
<keyword evidence="9" id="KW-0732">Signal</keyword>
<dbReference type="Pfam" id="PF00194">
    <property type="entry name" value="Carb_anhydrase"/>
    <property type="match status" value="1"/>
</dbReference>
<feature type="signal peptide" evidence="9">
    <location>
        <begin position="1"/>
        <end position="40"/>
    </location>
</feature>
<dbReference type="GO" id="GO:0005886">
    <property type="term" value="C:plasma membrane"/>
    <property type="evidence" value="ECO:0007669"/>
    <property type="project" value="TreeGrafter"/>
</dbReference>
<dbReference type="PANTHER" id="PTHR18952">
    <property type="entry name" value="CARBONIC ANHYDRASE"/>
    <property type="match status" value="1"/>
</dbReference>
<dbReference type="EC" id="4.2.1.1" evidence="2 7"/>
<evidence type="ECO:0000256" key="4">
    <source>
        <dbReference type="ARBA" id="ARBA00022833"/>
    </source>
</evidence>